<proteinExistence type="predicted"/>
<gene>
    <name evidence="1" type="ORF">ACFOUW_16940</name>
</gene>
<dbReference type="EMBL" id="JBHRZH010000015">
    <property type="protein sequence ID" value="MFC3762531.1"/>
    <property type="molecule type" value="Genomic_DNA"/>
</dbReference>
<protein>
    <submittedName>
        <fullName evidence="1">Uncharacterized protein</fullName>
    </submittedName>
</protein>
<sequence length="103" mass="11997">MKLDTQPVFDREYARLPREHKKLFRAALHEHFLPAVDSGAFTGNPPWPTRLRIHRIADTSIYSLTWSFTGPDGRATFHLESDDEGDPVLVWRRIGTHEIYDRP</sequence>
<evidence type="ECO:0000313" key="1">
    <source>
        <dbReference type="EMBL" id="MFC3762531.1"/>
    </source>
</evidence>
<evidence type="ECO:0000313" key="2">
    <source>
        <dbReference type="Proteomes" id="UP001595699"/>
    </source>
</evidence>
<comment type="caution">
    <text evidence="1">The sequence shown here is derived from an EMBL/GenBank/DDBJ whole genome shotgun (WGS) entry which is preliminary data.</text>
</comment>
<dbReference type="Proteomes" id="UP001595699">
    <property type="component" value="Unassembled WGS sequence"/>
</dbReference>
<accession>A0ABV7YD11</accession>
<dbReference type="RefSeq" id="WP_205118819.1">
    <property type="nucleotide sequence ID" value="NZ_JAFBCM010000001.1"/>
</dbReference>
<organism evidence="1 2">
    <name type="scientific">Tenggerimyces flavus</name>
    <dbReference type="NCBI Taxonomy" id="1708749"/>
    <lineage>
        <taxon>Bacteria</taxon>
        <taxon>Bacillati</taxon>
        <taxon>Actinomycetota</taxon>
        <taxon>Actinomycetes</taxon>
        <taxon>Propionibacteriales</taxon>
        <taxon>Nocardioidaceae</taxon>
        <taxon>Tenggerimyces</taxon>
    </lineage>
</organism>
<reference evidence="2" key="1">
    <citation type="journal article" date="2019" name="Int. J. Syst. Evol. Microbiol.">
        <title>The Global Catalogue of Microorganisms (GCM) 10K type strain sequencing project: providing services to taxonomists for standard genome sequencing and annotation.</title>
        <authorList>
            <consortium name="The Broad Institute Genomics Platform"/>
            <consortium name="The Broad Institute Genome Sequencing Center for Infectious Disease"/>
            <person name="Wu L."/>
            <person name="Ma J."/>
        </authorList>
    </citation>
    <scope>NUCLEOTIDE SEQUENCE [LARGE SCALE GENOMIC DNA]</scope>
    <source>
        <strain evidence="2">CGMCC 4.7241</strain>
    </source>
</reference>
<keyword evidence="2" id="KW-1185">Reference proteome</keyword>
<name>A0ABV7YD11_9ACTN</name>